<dbReference type="OrthoDB" id="8449249at2"/>
<dbReference type="SUPFAM" id="SSF110849">
    <property type="entry name" value="ParB/Sulfiredoxin"/>
    <property type="match status" value="1"/>
</dbReference>
<gene>
    <name evidence="2" type="ORF">C8N35_10297</name>
</gene>
<name>A0A2T5VCB6_9HYPH</name>
<reference evidence="2 3" key="1">
    <citation type="submission" date="2018-04" db="EMBL/GenBank/DDBJ databases">
        <title>Genomic Encyclopedia of Archaeal and Bacterial Type Strains, Phase II (KMG-II): from individual species to whole genera.</title>
        <authorList>
            <person name="Goeker M."/>
        </authorList>
    </citation>
    <scope>NUCLEOTIDE SEQUENCE [LARGE SCALE GENOMIC DNA]</scope>
    <source>
        <strain evidence="2 3">DSM 23382</strain>
    </source>
</reference>
<dbReference type="Pfam" id="PF02195">
    <property type="entry name" value="ParB_N"/>
    <property type="match status" value="1"/>
</dbReference>
<dbReference type="SMART" id="SM00470">
    <property type="entry name" value="ParB"/>
    <property type="match status" value="1"/>
</dbReference>
<proteinExistence type="predicted"/>
<protein>
    <submittedName>
        <fullName evidence="2">ParB family chromosome partitioning protein</fullName>
    </submittedName>
</protein>
<evidence type="ECO:0000313" key="2">
    <source>
        <dbReference type="EMBL" id="PTW61388.1"/>
    </source>
</evidence>
<keyword evidence="3" id="KW-1185">Reference proteome</keyword>
<organism evidence="2 3">
    <name type="scientific">Breoghania corrubedonensis</name>
    <dbReference type="NCBI Taxonomy" id="665038"/>
    <lineage>
        <taxon>Bacteria</taxon>
        <taxon>Pseudomonadati</taxon>
        <taxon>Pseudomonadota</taxon>
        <taxon>Alphaproteobacteria</taxon>
        <taxon>Hyphomicrobiales</taxon>
        <taxon>Stappiaceae</taxon>
        <taxon>Breoghania</taxon>
    </lineage>
</organism>
<evidence type="ECO:0000313" key="3">
    <source>
        <dbReference type="Proteomes" id="UP000244081"/>
    </source>
</evidence>
<feature type="domain" description="ParB-like N-terminal" evidence="1">
    <location>
        <begin position="3"/>
        <end position="93"/>
    </location>
</feature>
<dbReference type="InterPro" id="IPR003115">
    <property type="entry name" value="ParB_N"/>
</dbReference>
<dbReference type="RefSeq" id="WP_107989253.1">
    <property type="nucleotide sequence ID" value="NZ_QAYG01000002.1"/>
</dbReference>
<dbReference type="EMBL" id="QAYG01000002">
    <property type="protein sequence ID" value="PTW61388.1"/>
    <property type="molecule type" value="Genomic_DNA"/>
</dbReference>
<dbReference type="Gene3D" id="3.90.1530.30">
    <property type="match status" value="1"/>
</dbReference>
<accession>A0A2T5VCB6</accession>
<evidence type="ECO:0000259" key="1">
    <source>
        <dbReference type="SMART" id="SM00470"/>
    </source>
</evidence>
<comment type="caution">
    <text evidence="2">The sequence shown here is derived from an EMBL/GenBank/DDBJ whole genome shotgun (WGS) entry which is preliminary data.</text>
</comment>
<dbReference type="AlphaFoldDB" id="A0A2T5VCB6"/>
<sequence length="270" mass="29939">MLKTIQISDIDASNRLRPINPTWVSAFAEQIAAGEDLPAIEVVETDGGYRLVAGGHRLAAHAKLGLTEIKVEVLPERFADPDQALLREIHENMFNYGLTALDRAVHLAAWREVYERTNETDKRGGKRRGKAATETNSQDFAKRFSLAAAEALEISERSVQLAVKVASDIAKDVRERIAFLAIADTMSELLQLTQQTAERQRAIADMLAAEPPRASSVAEAVALIDAAPKPITPAAWERLSDKFSRLKPTEQARFFALHRAEFEAWLEANR</sequence>
<dbReference type="Proteomes" id="UP000244081">
    <property type="component" value="Unassembled WGS sequence"/>
</dbReference>
<dbReference type="InterPro" id="IPR036086">
    <property type="entry name" value="ParB/Sulfiredoxin_sf"/>
</dbReference>